<keyword evidence="10" id="KW-1185">Reference proteome</keyword>
<feature type="binding site" evidence="6">
    <location>
        <position position="42"/>
    </location>
    <ligand>
        <name>ATP</name>
        <dbReference type="ChEBI" id="CHEBI:30616"/>
    </ligand>
</feature>
<dbReference type="PANTHER" id="PTHR24055">
    <property type="entry name" value="MITOGEN-ACTIVATED PROTEIN KINASE"/>
    <property type="match status" value="1"/>
</dbReference>
<sequence>MMKENPSYLFSRYTFGTKIGEGSFGCVWKAFDNHTGEIVAIKVLKDKVASWKDIRNLQEVKLLCEFDDPNIVQLKQAIQEDNGTLYLVFEYMDSSLGKVIRDRCDRDDYFTEFEIRNYCFQILKGLDYMHRHGCFHCDLKPDNLLVSGDVIKIADLGSAQEIRSNSPYKEYITSRWYRAPEVLLYSEYGSAIDMWAMGAILAEFYLTCPLFPGDCGYDQLYRICDVLGSPVDTSWLRESAKHYRFPQLKGISIDEIMTDVPKDAIELMAWLLSWNPNKRPTAAEALRHPFFNQCYEVQPALPCQSIGPPVALESTRGVVHAQ</sequence>
<dbReference type="Gene3D" id="1.10.510.10">
    <property type="entry name" value="Transferase(Phosphotransferase) domain 1"/>
    <property type="match status" value="1"/>
</dbReference>
<dbReference type="InterPro" id="IPR011009">
    <property type="entry name" value="Kinase-like_dom_sf"/>
</dbReference>
<name>A0A7J6UXG4_THATH</name>
<dbReference type="PROSITE" id="PS00107">
    <property type="entry name" value="PROTEIN_KINASE_ATP"/>
    <property type="match status" value="1"/>
</dbReference>
<evidence type="ECO:0000256" key="2">
    <source>
        <dbReference type="ARBA" id="ARBA00022679"/>
    </source>
</evidence>
<gene>
    <name evidence="9" type="ORF">FRX31_033488</name>
</gene>
<dbReference type="InterPro" id="IPR008271">
    <property type="entry name" value="Ser/Thr_kinase_AS"/>
</dbReference>
<dbReference type="PROSITE" id="PS50011">
    <property type="entry name" value="PROTEIN_KINASE_DOM"/>
    <property type="match status" value="1"/>
</dbReference>
<dbReference type="FunFam" id="1.10.510.10:FF:000624">
    <property type="entry name" value="Mitogen-activated protein kinase"/>
    <property type="match status" value="1"/>
</dbReference>
<comment type="caution">
    <text evidence="9">The sequence shown here is derived from an EMBL/GenBank/DDBJ whole genome shotgun (WGS) entry which is preliminary data.</text>
</comment>
<keyword evidence="3 6" id="KW-0547">Nucleotide-binding</keyword>
<comment type="similarity">
    <text evidence="7">Belongs to the protein kinase superfamily.</text>
</comment>
<evidence type="ECO:0000256" key="3">
    <source>
        <dbReference type="ARBA" id="ARBA00022741"/>
    </source>
</evidence>
<evidence type="ECO:0000256" key="7">
    <source>
        <dbReference type="RuleBase" id="RU000304"/>
    </source>
</evidence>
<feature type="domain" description="Protein kinase" evidence="8">
    <location>
        <begin position="13"/>
        <end position="291"/>
    </location>
</feature>
<reference evidence="9 10" key="1">
    <citation type="submission" date="2020-06" db="EMBL/GenBank/DDBJ databases">
        <title>Transcriptomic and genomic resources for Thalictrum thalictroides and T. hernandezii: Facilitating candidate gene discovery in an emerging model plant lineage.</title>
        <authorList>
            <person name="Arias T."/>
            <person name="Riano-Pachon D.M."/>
            <person name="Di Stilio V.S."/>
        </authorList>
    </citation>
    <scope>NUCLEOTIDE SEQUENCE [LARGE SCALE GENOMIC DNA]</scope>
    <source>
        <strain evidence="10">cv. WT478/WT964</strain>
        <tissue evidence="9">Leaves</tissue>
    </source>
</reference>
<accession>A0A7J6UXG4</accession>
<evidence type="ECO:0000256" key="6">
    <source>
        <dbReference type="PROSITE-ProRule" id="PRU10141"/>
    </source>
</evidence>
<dbReference type="OrthoDB" id="2158884at2759"/>
<evidence type="ECO:0000256" key="4">
    <source>
        <dbReference type="ARBA" id="ARBA00022777"/>
    </source>
</evidence>
<dbReference type="InterPro" id="IPR017441">
    <property type="entry name" value="Protein_kinase_ATP_BS"/>
</dbReference>
<protein>
    <submittedName>
        <fullName evidence="9">Kinase-like protein</fullName>
    </submittedName>
</protein>
<dbReference type="GO" id="GO:0004674">
    <property type="term" value="F:protein serine/threonine kinase activity"/>
    <property type="evidence" value="ECO:0007669"/>
    <property type="project" value="UniProtKB-KW"/>
</dbReference>
<dbReference type="Gene3D" id="3.30.200.20">
    <property type="entry name" value="Phosphorylase Kinase, domain 1"/>
    <property type="match status" value="1"/>
</dbReference>
<dbReference type="InterPro" id="IPR050117">
    <property type="entry name" value="MAPK"/>
</dbReference>
<dbReference type="SMART" id="SM00220">
    <property type="entry name" value="S_TKc"/>
    <property type="match status" value="1"/>
</dbReference>
<dbReference type="InterPro" id="IPR000719">
    <property type="entry name" value="Prot_kinase_dom"/>
</dbReference>
<evidence type="ECO:0000313" key="10">
    <source>
        <dbReference type="Proteomes" id="UP000554482"/>
    </source>
</evidence>
<evidence type="ECO:0000256" key="1">
    <source>
        <dbReference type="ARBA" id="ARBA00022527"/>
    </source>
</evidence>
<keyword evidence="5 6" id="KW-0067">ATP-binding</keyword>
<proteinExistence type="inferred from homology"/>
<keyword evidence="4 9" id="KW-0418">Kinase</keyword>
<dbReference type="AlphaFoldDB" id="A0A7J6UXG4"/>
<dbReference type="SUPFAM" id="SSF56112">
    <property type="entry name" value="Protein kinase-like (PK-like)"/>
    <property type="match status" value="1"/>
</dbReference>
<dbReference type="Pfam" id="PF00069">
    <property type="entry name" value="Pkinase"/>
    <property type="match status" value="1"/>
</dbReference>
<keyword evidence="1 7" id="KW-0723">Serine/threonine-protein kinase</keyword>
<dbReference type="GO" id="GO:0005524">
    <property type="term" value="F:ATP binding"/>
    <property type="evidence" value="ECO:0007669"/>
    <property type="project" value="UniProtKB-UniRule"/>
</dbReference>
<dbReference type="EMBL" id="JABWDY010042073">
    <property type="protein sequence ID" value="KAF5176925.1"/>
    <property type="molecule type" value="Genomic_DNA"/>
</dbReference>
<organism evidence="9 10">
    <name type="scientific">Thalictrum thalictroides</name>
    <name type="common">Rue-anemone</name>
    <name type="synonym">Anemone thalictroides</name>
    <dbReference type="NCBI Taxonomy" id="46969"/>
    <lineage>
        <taxon>Eukaryota</taxon>
        <taxon>Viridiplantae</taxon>
        <taxon>Streptophyta</taxon>
        <taxon>Embryophyta</taxon>
        <taxon>Tracheophyta</taxon>
        <taxon>Spermatophyta</taxon>
        <taxon>Magnoliopsida</taxon>
        <taxon>Ranunculales</taxon>
        <taxon>Ranunculaceae</taxon>
        <taxon>Thalictroideae</taxon>
        <taxon>Thalictrum</taxon>
    </lineage>
</organism>
<dbReference type="PROSITE" id="PS00108">
    <property type="entry name" value="PROTEIN_KINASE_ST"/>
    <property type="match status" value="1"/>
</dbReference>
<dbReference type="Proteomes" id="UP000554482">
    <property type="component" value="Unassembled WGS sequence"/>
</dbReference>
<evidence type="ECO:0000313" key="9">
    <source>
        <dbReference type="EMBL" id="KAF5176925.1"/>
    </source>
</evidence>
<evidence type="ECO:0000259" key="8">
    <source>
        <dbReference type="PROSITE" id="PS50011"/>
    </source>
</evidence>
<evidence type="ECO:0000256" key="5">
    <source>
        <dbReference type="ARBA" id="ARBA00022840"/>
    </source>
</evidence>
<keyword evidence="2" id="KW-0808">Transferase</keyword>